<keyword evidence="11" id="KW-1185">Reference proteome</keyword>
<dbReference type="AlphaFoldDB" id="A0A165CGI3"/>
<dbReference type="InterPro" id="IPR001248">
    <property type="entry name" value="Pur-cyt_permease"/>
</dbReference>
<feature type="transmembrane region" description="Helical" evidence="9">
    <location>
        <begin position="187"/>
        <end position="207"/>
    </location>
</feature>
<feature type="transmembrane region" description="Helical" evidence="9">
    <location>
        <begin position="109"/>
        <end position="126"/>
    </location>
</feature>
<dbReference type="GO" id="GO:0015851">
    <property type="term" value="P:nucleobase transport"/>
    <property type="evidence" value="ECO:0007669"/>
    <property type="project" value="UniProtKB-ARBA"/>
</dbReference>
<evidence type="ECO:0008006" key="12">
    <source>
        <dbReference type="Google" id="ProtNLM"/>
    </source>
</evidence>
<dbReference type="EMBL" id="KV424147">
    <property type="protein sequence ID" value="KZT50750.1"/>
    <property type="molecule type" value="Genomic_DNA"/>
</dbReference>
<dbReference type="STRING" id="1353952.A0A165CGI3"/>
<dbReference type="GO" id="GO:0005886">
    <property type="term" value="C:plasma membrane"/>
    <property type="evidence" value="ECO:0007669"/>
    <property type="project" value="TreeGrafter"/>
</dbReference>
<feature type="transmembrane region" description="Helical" evidence="9">
    <location>
        <begin position="78"/>
        <end position="103"/>
    </location>
</feature>
<dbReference type="InterPro" id="IPR026030">
    <property type="entry name" value="Pur-cyt_permease_Fcy2/21/22"/>
</dbReference>
<dbReference type="OrthoDB" id="2116389at2759"/>
<evidence type="ECO:0000256" key="7">
    <source>
        <dbReference type="ARBA" id="ARBA00023136"/>
    </source>
</evidence>
<gene>
    <name evidence="10" type="ORF">CALCODRAFT_504395</name>
</gene>
<feature type="transmembrane region" description="Helical" evidence="9">
    <location>
        <begin position="407"/>
        <end position="430"/>
    </location>
</feature>
<keyword evidence="3 8" id="KW-0813">Transport</keyword>
<organism evidence="10 11">
    <name type="scientific">Calocera cornea HHB12733</name>
    <dbReference type="NCBI Taxonomy" id="1353952"/>
    <lineage>
        <taxon>Eukaryota</taxon>
        <taxon>Fungi</taxon>
        <taxon>Dikarya</taxon>
        <taxon>Basidiomycota</taxon>
        <taxon>Agaricomycotina</taxon>
        <taxon>Dacrymycetes</taxon>
        <taxon>Dacrymycetales</taxon>
        <taxon>Dacrymycetaceae</taxon>
        <taxon>Calocera</taxon>
    </lineage>
</organism>
<evidence type="ECO:0000313" key="10">
    <source>
        <dbReference type="EMBL" id="KZT50750.1"/>
    </source>
</evidence>
<keyword evidence="4" id="KW-0597">Phosphoprotein</keyword>
<name>A0A165CGI3_9BASI</name>
<keyword evidence="6 9" id="KW-1133">Transmembrane helix</keyword>
<keyword evidence="7 8" id="KW-0472">Membrane</keyword>
<feature type="transmembrane region" description="Helical" evidence="9">
    <location>
        <begin position="147"/>
        <end position="167"/>
    </location>
</feature>
<reference evidence="10 11" key="1">
    <citation type="journal article" date="2016" name="Mol. Biol. Evol.">
        <title>Comparative Genomics of Early-Diverging Mushroom-Forming Fungi Provides Insights into the Origins of Lignocellulose Decay Capabilities.</title>
        <authorList>
            <person name="Nagy L.G."/>
            <person name="Riley R."/>
            <person name="Tritt A."/>
            <person name="Adam C."/>
            <person name="Daum C."/>
            <person name="Floudas D."/>
            <person name="Sun H."/>
            <person name="Yadav J.S."/>
            <person name="Pangilinan J."/>
            <person name="Larsson K.H."/>
            <person name="Matsuura K."/>
            <person name="Barry K."/>
            <person name="Labutti K."/>
            <person name="Kuo R."/>
            <person name="Ohm R.A."/>
            <person name="Bhattacharya S.S."/>
            <person name="Shirouzu T."/>
            <person name="Yoshinaga Y."/>
            <person name="Martin F.M."/>
            <person name="Grigoriev I.V."/>
            <person name="Hibbett D.S."/>
        </authorList>
    </citation>
    <scope>NUCLEOTIDE SEQUENCE [LARGE SCALE GENOMIC DNA]</scope>
    <source>
        <strain evidence="10 11">HHB12733</strain>
    </source>
</reference>
<feature type="transmembrane region" description="Helical" evidence="9">
    <location>
        <begin position="287"/>
        <end position="309"/>
    </location>
</feature>
<feature type="transmembrane region" description="Helical" evidence="9">
    <location>
        <begin position="380"/>
        <end position="401"/>
    </location>
</feature>
<evidence type="ECO:0000256" key="2">
    <source>
        <dbReference type="ARBA" id="ARBA00008974"/>
    </source>
</evidence>
<evidence type="ECO:0000256" key="1">
    <source>
        <dbReference type="ARBA" id="ARBA00004141"/>
    </source>
</evidence>
<dbReference type="Pfam" id="PF02133">
    <property type="entry name" value="Transp_cyt_pur"/>
    <property type="match status" value="1"/>
</dbReference>
<accession>A0A165CGI3</accession>
<proteinExistence type="inferred from homology"/>
<dbReference type="FunFam" id="1.10.4160.10:FF:000002">
    <property type="entry name" value="Purine-cytosine permease fcyB"/>
    <property type="match status" value="1"/>
</dbReference>
<evidence type="ECO:0000313" key="11">
    <source>
        <dbReference type="Proteomes" id="UP000076842"/>
    </source>
</evidence>
<dbReference type="GO" id="GO:0022857">
    <property type="term" value="F:transmembrane transporter activity"/>
    <property type="evidence" value="ECO:0007669"/>
    <property type="project" value="InterPro"/>
</dbReference>
<protein>
    <recommendedName>
        <fullName evidence="12">Purine-cytosine permease</fullName>
    </recommendedName>
</protein>
<feature type="transmembrane region" description="Helical" evidence="9">
    <location>
        <begin position="253"/>
        <end position="275"/>
    </location>
</feature>
<evidence type="ECO:0000256" key="4">
    <source>
        <dbReference type="ARBA" id="ARBA00022553"/>
    </source>
</evidence>
<feature type="transmembrane region" description="Helical" evidence="9">
    <location>
        <begin position="339"/>
        <end position="359"/>
    </location>
</feature>
<evidence type="ECO:0000256" key="5">
    <source>
        <dbReference type="ARBA" id="ARBA00022692"/>
    </source>
</evidence>
<evidence type="ECO:0000256" key="3">
    <source>
        <dbReference type="ARBA" id="ARBA00022448"/>
    </source>
</evidence>
<dbReference type="Gene3D" id="1.10.4160.10">
    <property type="entry name" value="Hydantoin permease"/>
    <property type="match status" value="1"/>
</dbReference>
<dbReference type="Proteomes" id="UP000076842">
    <property type="component" value="Unassembled WGS sequence"/>
</dbReference>
<sequence length="521" mass="56653">MSASPTSEAPEKDLEKSQAYYQVHHAPETIQEIRPTTGPLAALWALVEKLDSYGVEVRGIERVKPEERNPKQSAWDACTMWMAANCNISTFSLGTLGTSIFFLSLRECFLVILFFNLLSTLPVAYFSTWGCKLGLRQMTIGRFSFGYWTSLVPVVLNIIACIGWSTINSIVGASVLRAVTPDSDHNIPVAAAIVIIAILTLIVSLFGYKVVHAYERYSWYPVAVIFIILLGLSAKYMVSGPYGGSGSLEAGNILSFGAAVVGFGLGWSSLAADYTVSMPETTPSWKIFWLTYAGLNIPLILIETLGAAMTTVTPDAYQEAFLDGGIGGLIGAGLSPAKGFGQFLLVLLALSIVGNNIPNMYSLALTAQVLGRWVQMIPRFFLVIVGTVVYIILAIVGASHFEEWLDTLLVLLSYWLAIYSTILIEEHFIFRGGKWANYMPDEYNNVSILPLGLAALFALCCGIAGAVLGMATVWYVGVLGRKIGDPVFGGDIGFELSLAFTAITYPPARWLEKRLTPNRIA</sequence>
<feature type="transmembrane region" description="Helical" evidence="9">
    <location>
        <begin position="219"/>
        <end position="238"/>
    </location>
</feature>
<dbReference type="InParanoid" id="A0A165CGI3"/>
<dbReference type="PANTHER" id="PTHR31806">
    <property type="entry name" value="PURINE-CYTOSINE PERMEASE FCY2-RELATED"/>
    <property type="match status" value="1"/>
</dbReference>
<comment type="subcellular location">
    <subcellularLocation>
        <location evidence="1">Membrane</location>
        <topology evidence="1">Multi-pass membrane protein</topology>
    </subcellularLocation>
</comment>
<dbReference type="PANTHER" id="PTHR31806:SF1">
    <property type="entry name" value="PURINE-CYTOSINE PERMEASE FCY2-RELATED"/>
    <property type="match status" value="1"/>
</dbReference>
<evidence type="ECO:0000256" key="6">
    <source>
        <dbReference type="ARBA" id="ARBA00022989"/>
    </source>
</evidence>
<keyword evidence="5 9" id="KW-0812">Transmembrane</keyword>
<evidence type="ECO:0000256" key="9">
    <source>
        <dbReference type="SAM" id="Phobius"/>
    </source>
</evidence>
<dbReference type="GO" id="GO:0000329">
    <property type="term" value="C:fungal-type vacuole membrane"/>
    <property type="evidence" value="ECO:0007669"/>
    <property type="project" value="TreeGrafter"/>
</dbReference>
<evidence type="ECO:0000256" key="8">
    <source>
        <dbReference type="PIRNR" id="PIRNR002744"/>
    </source>
</evidence>
<feature type="transmembrane region" description="Helical" evidence="9">
    <location>
        <begin position="451"/>
        <end position="475"/>
    </location>
</feature>
<comment type="similarity">
    <text evidence="2 8">Belongs to the purine-cytosine permease (2.A.39) family.</text>
</comment>
<dbReference type="PIRSF" id="PIRSF002744">
    <property type="entry name" value="Pur-cyt_permease"/>
    <property type="match status" value="1"/>
</dbReference>